<gene>
    <name evidence="3" type="ORF">HDF15_003382</name>
</gene>
<comment type="function">
    <text evidence="2">Antitoxin component of a type II toxin-antitoxin (TA) system.</text>
</comment>
<comment type="caution">
    <text evidence="3">The sequence shown here is derived from an EMBL/GenBank/DDBJ whole genome shotgun (WGS) entry which is preliminary data.</text>
</comment>
<evidence type="ECO:0000256" key="2">
    <source>
        <dbReference type="RuleBase" id="RU362080"/>
    </source>
</evidence>
<proteinExistence type="inferred from homology"/>
<protein>
    <recommendedName>
        <fullName evidence="2">Antitoxin</fullName>
    </recommendedName>
</protein>
<dbReference type="EMBL" id="JACHIO010000014">
    <property type="protein sequence ID" value="MBB5065019.1"/>
    <property type="molecule type" value="Genomic_DNA"/>
</dbReference>
<sequence>MASWSVADAKAKFSEVLETARSKGPQEITRSGKPVAVLVSFDEWKQRQYEEQPKESLVDFLLCPPHDGTDVEFPRMKGKPRVVRF</sequence>
<dbReference type="InterPro" id="IPR036165">
    <property type="entry name" value="YefM-like_sf"/>
</dbReference>
<dbReference type="Proteomes" id="UP000584867">
    <property type="component" value="Unassembled WGS sequence"/>
</dbReference>
<dbReference type="AlphaFoldDB" id="A0A7W7ZRY1"/>
<accession>A0A7W7ZRY1</accession>
<dbReference type="Pfam" id="PF02604">
    <property type="entry name" value="PhdYeFM_antitox"/>
    <property type="match status" value="1"/>
</dbReference>
<comment type="similarity">
    <text evidence="1 2">Belongs to the phD/YefM antitoxin family.</text>
</comment>
<evidence type="ECO:0000313" key="4">
    <source>
        <dbReference type="Proteomes" id="UP000584867"/>
    </source>
</evidence>
<dbReference type="InterPro" id="IPR006442">
    <property type="entry name" value="Antitoxin_Phd/YefM"/>
</dbReference>
<evidence type="ECO:0000313" key="3">
    <source>
        <dbReference type="EMBL" id="MBB5065019.1"/>
    </source>
</evidence>
<dbReference type="Gene3D" id="3.40.1620.10">
    <property type="entry name" value="YefM-like domain"/>
    <property type="match status" value="1"/>
</dbReference>
<name>A0A7W7ZRY1_9BACT</name>
<dbReference type="SUPFAM" id="SSF143120">
    <property type="entry name" value="YefM-like"/>
    <property type="match status" value="1"/>
</dbReference>
<reference evidence="3 4" key="1">
    <citation type="submission" date="2020-08" db="EMBL/GenBank/DDBJ databases">
        <title>Genomic Encyclopedia of Type Strains, Phase IV (KMG-V): Genome sequencing to study the core and pangenomes of soil and plant-associated prokaryotes.</title>
        <authorList>
            <person name="Whitman W."/>
        </authorList>
    </citation>
    <scope>NUCLEOTIDE SEQUENCE [LARGE SCALE GENOMIC DNA]</scope>
    <source>
        <strain evidence="3 4">X5P3</strain>
    </source>
</reference>
<evidence type="ECO:0000256" key="1">
    <source>
        <dbReference type="ARBA" id="ARBA00009981"/>
    </source>
</evidence>
<organism evidence="3 4">
    <name type="scientific">Granulicella mallensis</name>
    <dbReference type="NCBI Taxonomy" id="940614"/>
    <lineage>
        <taxon>Bacteria</taxon>
        <taxon>Pseudomonadati</taxon>
        <taxon>Acidobacteriota</taxon>
        <taxon>Terriglobia</taxon>
        <taxon>Terriglobales</taxon>
        <taxon>Acidobacteriaceae</taxon>
        <taxon>Granulicella</taxon>
    </lineage>
</organism>
<dbReference type="RefSeq" id="WP_221314466.1">
    <property type="nucleotide sequence ID" value="NZ_JACHIO010000014.1"/>
</dbReference>
<dbReference type="NCBIfam" id="TIGR01552">
    <property type="entry name" value="phd_fam"/>
    <property type="match status" value="1"/>
</dbReference>